<dbReference type="Proteomes" id="UP000515734">
    <property type="component" value="Chromosome"/>
</dbReference>
<organism evidence="1 2">
    <name type="scientific">Mycolicibacterium litorale</name>
    <dbReference type="NCBI Taxonomy" id="758802"/>
    <lineage>
        <taxon>Bacteria</taxon>
        <taxon>Bacillati</taxon>
        <taxon>Actinomycetota</taxon>
        <taxon>Actinomycetes</taxon>
        <taxon>Mycobacteriales</taxon>
        <taxon>Mycobacteriaceae</taxon>
        <taxon>Mycolicibacterium</taxon>
    </lineage>
</organism>
<gene>
    <name evidence="1" type="ORF">NIIDNTM18_42410</name>
</gene>
<protein>
    <recommendedName>
        <fullName evidence="3">DUF1508 domain-containing protein</fullName>
    </recommendedName>
</protein>
<sequence length="69" mass="7900">MVAKHLTDPPPRFYVKQGPAEWGAFKYSPDEHPDWHIGDYGTRDEAVAACNEVDAAEAERYGVWRFFAE</sequence>
<dbReference type="AlphaFoldDB" id="A0A6S6P526"/>
<proteinExistence type="predicted"/>
<accession>A0A6S6P526</accession>
<dbReference type="EMBL" id="AP023287">
    <property type="protein sequence ID" value="BCI54963.1"/>
    <property type="molecule type" value="Genomic_DNA"/>
</dbReference>
<reference evidence="1 2" key="1">
    <citation type="submission" date="2020-07" db="EMBL/GenBank/DDBJ databases">
        <title>Complete genome sequence of Mycolicibacterium litorale like strain isolated from cardiac implantable electronic device infection.</title>
        <authorList>
            <person name="Fukano H."/>
            <person name="Miyama H."/>
            <person name="Hoshino Y."/>
        </authorList>
    </citation>
    <scope>NUCLEOTIDE SEQUENCE [LARGE SCALE GENOMIC DNA]</scope>
    <source>
        <strain evidence="1 2">NIIDNTM18</strain>
    </source>
</reference>
<evidence type="ECO:0008006" key="3">
    <source>
        <dbReference type="Google" id="ProtNLM"/>
    </source>
</evidence>
<dbReference type="RefSeq" id="WP_185292746.1">
    <property type="nucleotide sequence ID" value="NZ_AP023287.1"/>
</dbReference>
<name>A0A6S6P526_9MYCO</name>
<evidence type="ECO:0000313" key="1">
    <source>
        <dbReference type="EMBL" id="BCI54963.1"/>
    </source>
</evidence>
<evidence type="ECO:0000313" key="2">
    <source>
        <dbReference type="Proteomes" id="UP000515734"/>
    </source>
</evidence>